<name>A0A4Z2ERU6_9TELE</name>
<dbReference type="Proteomes" id="UP000314294">
    <property type="component" value="Unassembled WGS sequence"/>
</dbReference>
<reference evidence="1 2" key="1">
    <citation type="submission" date="2019-03" db="EMBL/GenBank/DDBJ databases">
        <title>First draft genome of Liparis tanakae, snailfish: a comprehensive survey of snailfish specific genes.</title>
        <authorList>
            <person name="Kim W."/>
            <person name="Song I."/>
            <person name="Jeong J.-H."/>
            <person name="Kim D."/>
            <person name="Kim S."/>
            <person name="Ryu S."/>
            <person name="Song J.Y."/>
            <person name="Lee S.K."/>
        </authorList>
    </citation>
    <scope>NUCLEOTIDE SEQUENCE [LARGE SCALE GENOMIC DNA]</scope>
    <source>
        <tissue evidence="1">Muscle</tissue>
    </source>
</reference>
<protein>
    <submittedName>
        <fullName evidence="1">Uncharacterized protein</fullName>
    </submittedName>
</protein>
<gene>
    <name evidence="1" type="ORF">EYF80_058755</name>
</gene>
<evidence type="ECO:0000313" key="2">
    <source>
        <dbReference type="Proteomes" id="UP000314294"/>
    </source>
</evidence>
<evidence type="ECO:0000313" key="1">
    <source>
        <dbReference type="EMBL" id="TNN31094.1"/>
    </source>
</evidence>
<proteinExistence type="predicted"/>
<accession>A0A4Z2ERU6</accession>
<comment type="caution">
    <text evidence="1">The sequence shown here is derived from an EMBL/GenBank/DDBJ whole genome shotgun (WGS) entry which is preliminary data.</text>
</comment>
<sequence>METERPAAGCWFFGSNTTSEQFKYNPERLELSSALVEHRGVDQLPTSRLHRPEGLGHGVLLVCKLLPSICLSRFHRTVERQRGFEEDESCEEEL</sequence>
<organism evidence="1 2">
    <name type="scientific">Liparis tanakae</name>
    <name type="common">Tanaka's snailfish</name>
    <dbReference type="NCBI Taxonomy" id="230148"/>
    <lineage>
        <taxon>Eukaryota</taxon>
        <taxon>Metazoa</taxon>
        <taxon>Chordata</taxon>
        <taxon>Craniata</taxon>
        <taxon>Vertebrata</taxon>
        <taxon>Euteleostomi</taxon>
        <taxon>Actinopterygii</taxon>
        <taxon>Neopterygii</taxon>
        <taxon>Teleostei</taxon>
        <taxon>Neoteleostei</taxon>
        <taxon>Acanthomorphata</taxon>
        <taxon>Eupercaria</taxon>
        <taxon>Perciformes</taxon>
        <taxon>Cottioidei</taxon>
        <taxon>Cottales</taxon>
        <taxon>Liparidae</taxon>
        <taxon>Liparis</taxon>
    </lineage>
</organism>
<dbReference type="AlphaFoldDB" id="A0A4Z2ERU6"/>
<keyword evidence="2" id="KW-1185">Reference proteome</keyword>
<dbReference type="EMBL" id="SRLO01003816">
    <property type="protein sequence ID" value="TNN31094.1"/>
    <property type="molecule type" value="Genomic_DNA"/>
</dbReference>